<gene>
    <name evidence="1" type="ORF">HKBW3S42_02136</name>
</gene>
<dbReference type="Proteomes" id="UP000568877">
    <property type="component" value="Unassembled WGS sequence"/>
</dbReference>
<protein>
    <submittedName>
        <fullName evidence="1">Uncharacterized protein</fullName>
    </submittedName>
</protein>
<name>A0A6V8PNG8_9ACTN</name>
<feature type="non-terminal residue" evidence="1">
    <location>
        <position position="1"/>
    </location>
</feature>
<reference evidence="1 2" key="1">
    <citation type="journal article" date="2020" name="Front. Microbiol.">
        <title>Single-cell genomics of novel Actinobacteria with the Wood-Ljungdahl pathway discovered in a serpentinizing system.</title>
        <authorList>
            <person name="Merino N."/>
            <person name="Kawai M."/>
            <person name="Boyd E.S."/>
            <person name="Colman D.R."/>
            <person name="McGlynn S.E."/>
            <person name="Nealson K.H."/>
            <person name="Kurokawa K."/>
            <person name="Hongoh Y."/>
        </authorList>
    </citation>
    <scope>NUCLEOTIDE SEQUENCE [LARGE SCALE GENOMIC DNA]</scope>
    <source>
        <strain evidence="1 2">S42</strain>
    </source>
</reference>
<comment type="caution">
    <text evidence="1">The sequence shown here is derived from an EMBL/GenBank/DDBJ whole genome shotgun (WGS) entry which is preliminary data.</text>
</comment>
<sequence>FKMHRKIILPRFYKIVQVFVRLFYHQMHIKRNSCYLFKCFYNLRPYRYIRHKMAVHYIYVKHVNPCSLRVLYLLAYALRRSDFLYAASFNCCILEYWAIYTL</sequence>
<dbReference type="AlphaFoldDB" id="A0A6V8PNG8"/>
<evidence type="ECO:0000313" key="1">
    <source>
        <dbReference type="EMBL" id="GFP33797.1"/>
    </source>
</evidence>
<evidence type="ECO:0000313" key="2">
    <source>
        <dbReference type="Proteomes" id="UP000568877"/>
    </source>
</evidence>
<proteinExistence type="predicted"/>
<organism evidence="1 2">
    <name type="scientific">Candidatus Hakubella thermalkaliphila</name>
    <dbReference type="NCBI Taxonomy" id="2754717"/>
    <lineage>
        <taxon>Bacteria</taxon>
        <taxon>Bacillati</taxon>
        <taxon>Actinomycetota</taxon>
        <taxon>Actinomycetota incertae sedis</taxon>
        <taxon>Candidatus Hakubellales</taxon>
        <taxon>Candidatus Hakubellaceae</taxon>
        <taxon>Candidatus Hakubella</taxon>
    </lineage>
</organism>
<dbReference type="EMBL" id="BLSA01000726">
    <property type="protein sequence ID" value="GFP33797.1"/>
    <property type="molecule type" value="Genomic_DNA"/>
</dbReference>
<accession>A0A6V8PNG8</accession>